<dbReference type="PANTHER" id="PTHR43142:SF1">
    <property type="entry name" value="CARBOXYLIC ESTER HYDROLASE"/>
    <property type="match status" value="1"/>
</dbReference>
<dbReference type="Pfam" id="PF00135">
    <property type="entry name" value="COesterase"/>
    <property type="match status" value="1"/>
</dbReference>
<dbReference type="OMA" id="LILINCC"/>
<dbReference type="GO" id="GO:0052689">
    <property type="term" value="F:carboxylic ester hydrolase activity"/>
    <property type="evidence" value="ECO:0007669"/>
    <property type="project" value="UniProtKB-KW"/>
</dbReference>
<evidence type="ECO:0000256" key="2">
    <source>
        <dbReference type="ARBA" id="ARBA00010515"/>
    </source>
</evidence>
<evidence type="ECO:0000256" key="1">
    <source>
        <dbReference type="ARBA" id="ARBA00005964"/>
    </source>
</evidence>
<dbReference type="HOGENOM" id="CLU_006586_4_0_1"/>
<sequence>MERFVSISLILINCCCLIAPCQAVLIIQLRPLVNIPKLGLLLGSQTKSSTGKGIYAFRGIPYAQPPVGELRFKDPIPVKPWAGVLNAIHEGSPCVQLDSILFKMIGNEDCLVLNVYTPAIVTSTDVVSLPVMVWIHGGGFTVGNGNSGSVSDLYGPGYILNRDVVLVTLNYRLGAFGFLSTEDTEAPGNNGLLDQSLALRWVSDNIRYFGGNPDSVTIFGQSAGGASVEFQMLSPHSKGLFHKAIAQSGSTRCPWALQKTAVGEYTHSLANNLNCPSTSDSRQLL</sequence>
<dbReference type="PANTHER" id="PTHR43142">
    <property type="entry name" value="CARBOXYLIC ESTER HYDROLASE"/>
    <property type="match status" value="1"/>
</dbReference>
<keyword evidence="5" id="KW-0325">Glycoprotein</keyword>
<dbReference type="InterPro" id="IPR019826">
    <property type="entry name" value="Carboxylesterase_B_AS"/>
</dbReference>
<proteinExistence type="inferred from homology"/>
<dbReference type="PhylomeDB" id="E9GP76"/>
<dbReference type="ESTHER" id="dappu-e9gp76">
    <property type="family name" value="Carb_B_Arthropoda"/>
</dbReference>
<evidence type="ECO:0000256" key="6">
    <source>
        <dbReference type="RuleBase" id="RU361235"/>
    </source>
</evidence>
<keyword evidence="6" id="KW-0732">Signal</keyword>
<keyword evidence="4 6" id="KW-0378">Hydrolase</keyword>
<evidence type="ECO:0000313" key="9">
    <source>
        <dbReference type="Proteomes" id="UP000000305"/>
    </source>
</evidence>
<accession>E9GP76</accession>
<reference evidence="8 9" key="1">
    <citation type="journal article" date="2011" name="Science">
        <title>The ecoresponsive genome of Daphnia pulex.</title>
        <authorList>
            <person name="Colbourne J.K."/>
            <person name="Pfrender M.E."/>
            <person name="Gilbert D."/>
            <person name="Thomas W.K."/>
            <person name="Tucker A."/>
            <person name="Oakley T.H."/>
            <person name="Tokishita S."/>
            <person name="Aerts A."/>
            <person name="Arnold G.J."/>
            <person name="Basu M.K."/>
            <person name="Bauer D.J."/>
            <person name="Caceres C.E."/>
            <person name="Carmel L."/>
            <person name="Casola C."/>
            <person name="Choi J.H."/>
            <person name="Detter J.C."/>
            <person name="Dong Q."/>
            <person name="Dusheyko S."/>
            <person name="Eads B.D."/>
            <person name="Frohlich T."/>
            <person name="Geiler-Samerotte K.A."/>
            <person name="Gerlach D."/>
            <person name="Hatcher P."/>
            <person name="Jogdeo S."/>
            <person name="Krijgsveld J."/>
            <person name="Kriventseva E.V."/>
            <person name="Kultz D."/>
            <person name="Laforsch C."/>
            <person name="Lindquist E."/>
            <person name="Lopez J."/>
            <person name="Manak J.R."/>
            <person name="Muller J."/>
            <person name="Pangilinan J."/>
            <person name="Patwardhan R.P."/>
            <person name="Pitluck S."/>
            <person name="Pritham E.J."/>
            <person name="Rechtsteiner A."/>
            <person name="Rho M."/>
            <person name="Rogozin I.B."/>
            <person name="Sakarya O."/>
            <person name="Salamov A."/>
            <person name="Schaack S."/>
            <person name="Shapiro H."/>
            <person name="Shiga Y."/>
            <person name="Skalitzky C."/>
            <person name="Smith Z."/>
            <person name="Souvorov A."/>
            <person name="Sung W."/>
            <person name="Tang Z."/>
            <person name="Tsuchiya D."/>
            <person name="Tu H."/>
            <person name="Vos H."/>
            <person name="Wang M."/>
            <person name="Wolf Y.I."/>
            <person name="Yamagata H."/>
            <person name="Yamada T."/>
            <person name="Ye Y."/>
            <person name="Shaw J.R."/>
            <person name="Andrews J."/>
            <person name="Crease T.J."/>
            <person name="Tang H."/>
            <person name="Lucas S.M."/>
            <person name="Robertson H.M."/>
            <person name="Bork P."/>
            <person name="Koonin E.V."/>
            <person name="Zdobnov E.M."/>
            <person name="Grigoriev I.V."/>
            <person name="Lynch M."/>
            <person name="Boore J.L."/>
        </authorList>
    </citation>
    <scope>NUCLEOTIDE SEQUENCE [LARGE SCALE GENOMIC DNA]</scope>
</reference>
<name>E9GP76_DAPPU</name>
<dbReference type="eggNOG" id="KOG1516">
    <property type="taxonomic scope" value="Eukaryota"/>
</dbReference>
<comment type="similarity">
    <text evidence="2">Belongs to the 'GDXG' lipolytic enzyme family.</text>
</comment>
<dbReference type="Gene3D" id="3.40.50.1820">
    <property type="entry name" value="alpha/beta hydrolase"/>
    <property type="match status" value="1"/>
</dbReference>
<dbReference type="FunFam" id="3.40.50.1820:FF:000842">
    <property type="entry name" value="Carboxylic ester hydrolase"/>
    <property type="match status" value="1"/>
</dbReference>
<dbReference type="PROSITE" id="PS00122">
    <property type="entry name" value="CARBOXYLESTERASE_B_1"/>
    <property type="match status" value="1"/>
</dbReference>
<dbReference type="InterPro" id="IPR002168">
    <property type="entry name" value="Lipase_GDXG_HIS_AS"/>
</dbReference>
<protein>
    <recommendedName>
        <fullName evidence="6">Carboxylic ester hydrolase</fullName>
        <ecNumber evidence="6">3.1.1.-</ecNumber>
    </recommendedName>
</protein>
<dbReference type="InterPro" id="IPR029058">
    <property type="entry name" value="AB_hydrolase_fold"/>
</dbReference>
<keyword evidence="3" id="KW-0719">Serine esterase</keyword>
<feature type="signal peptide" evidence="6">
    <location>
        <begin position="1"/>
        <end position="23"/>
    </location>
</feature>
<evidence type="ECO:0000256" key="4">
    <source>
        <dbReference type="ARBA" id="ARBA00022801"/>
    </source>
</evidence>
<dbReference type="EMBL" id="GL732556">
    <property type="protein sequence ID" value="EFX78588.1"/>
    <property type="molecule type" value="Genomic_DNA"/>
</dbReference>
<feature type="domain" description="Carboxylesterase type B" evidence="7">
    <location>
        <begin position="31"/>
        <end position="282"/>
    </location>
</feature>
<evidence type="ECO:0000256" key="5">
    <source>
        <dbReference type="ARBA" id="ARBA00023180"/>
    </source>
</evidence>
<dbReference type="Proteomes" id="UP000000305">
    <property type="component" value="Unassembled WGS sequence"/>
</dbReference>
<keyword evidence="9" id="KW-1185">Reference proteome</keyword>
<evidence type="ECO:0000313" key="8">
    <source>
        <dbReference type="EMBL" id="EFX78588.1"/>
    </source>
</evidence>
<dbReference type="InParanoid" id="E9GP76"/>
<feature type="chain" id="PRO_5005128579" description="Carboxylic ester hydrolase" evidence="6">
    <location>
        <begin position="24"/>
        <end position="285"/>
    </location>
</feature>
<dbReference type="AlphaFoldDB" id="E9GP76"/>
<dbReference type="OrthoDB" id="6846267at2759"/>
<dbReference type="KEGG" id="dpx:DAPPUDRAFT_53255"/>
<dbReference type="PROSITE" id="PS01173">
    <property type="entry name" value="LIPASE_GDXG_HIS"/>
    <property type="match status" value="1"/>
</dbReference>
<comment type="similarity">
    <text evidence="1 6">Belongs to the type-B carboxylesterase/lipase family.</text>
</comment>
<dbReference type="SUPFAM" id="SSF53474">
    <property type="entry name" value="alpha/beta-Hydrolases"/>
    <property type="match status" value="1"/>
</dbReference>
<dbReference type="EC" id="3.1.1.-" evidence="6"/>
<organism evidence="8 9">
    <name type="scientific">Daphnia pulex</name>
    <name type="common">Water flea</name>
    <dbReference type="NCBI Taxonomy" id="6669"/>
    <lineage>
        <taxon>Eukaryota</taxon>
        <taxon>Metazoa</taxon>
        <taxon>Ecdysozoa</taxon>
        <taxon>Arthropoda</taxon>
        <taxon>Crustacea</taxon>
        <taxon>Branchiopoda</taxon>
        <taxon>Diplostraca</taxon>
        <taxon>Cladocera</taxon>
        <taxon>Anomopoda</taxon>
        <taxon>Daphniidae</taxon>
        <taxon>Daphnia</taxon>
    </lineage>
</organism>
<gene>
    <name evidence="8" type="ORF">DAPPUDRAFT_53255</name>
</gene>
<dbReference type="STRING" id="6669.E9GP76"/>
<evidence type="ECO:0000256" key="3">
    <source>
        <dbReference type="ARBA" id="ARBA00022487"/>
    </source>
</evidence>
<dbReference type="InterPro" id="IPR002018">
    <property type="entry name" value="CarbesteraseB"/>
</dbReference>
<evidence type="ECO:0000259" key="7">
    <source>
        <dbReference type="Pfam" id="PF00135"/>
    </source>
</evidence>